<organism evidence="2 3">
    <name type="scientific">Methanolobus chelungpuianus</name>
    <dbReference type="NCBI Taxonomy" id="502115"/>
    <lineage>
        <taxon>Archaea</taxon>
        <taxon>Methanobacteriati</taxon>
        <taxon>Methanobacteriota</taxon>
        <taxon>Stenosarchaea group</taxon>
        <taxon>Methanomicrobia</taxon>
        <taxon>Methanosarcinales</taxon>
        <taxon>Methanosarcinaceae</taxon>
        <taxon>Methanolobus</taxon>
    </lineage>
</organism>
<dbReference type="AlphaFoldDB" id="A0AAE3H9B8"/>
<feature type="domain" description="DUF4139" evidence="1">
    <location>
        <begin position="180"/>
        <end position="453"/>
    </location>
</feature>
<reference evidence="2 3" key="1">
    <citation type="journal article" date="2011" name="Appl. Environ. Microbiol.">
        <title>Methanogenic archaea isolated from Taiwan's Chelungpu fault.</title>
        <authorList>
            <person name="Wu S.Y."/>
            <person name="Lai M.C."/>
        </authorList>
    </citation>
    <scope>NUCLEOTIDE SEQUENCE [LARGE SCALE GENOMIC DNA]</scope>
    <source>
        <strain evidence="2 3">St545Mb</strain>
    </source>
</reference>
<dbReference type="PANTHER" id="PTHR38075">
    <property type="entry name" value="DUF4139 DOMAIN-CONTAINING PROTEIN"/>
    <property type="match status" value="1"/>
</dbReference>
<keyword evidence="3" id="KW-1185">Reference proteome</keyword>
<protein>
    <recommendedName>
        <fullName evidence="1">DUF4139 domain-containing protein</fullName>
    </recommendedName>
</protein>
<dbReference type="EMBL" id="JTEO01000002">
    <property type="protein sequence ID" value="MCQ6962325.1"/>
    <property type="molecule type" value="Genomic_DNA"/>
</dbReference>
<gene>
    <name evidence="2" type="ORF">PV02_01115</name>
</gene>
<accession>A0AAE3H9B8</accession>
<dbReference type="Pfam" id="PF13598">
    <property type="entry name" value="DUF4139"/>
    <property type="match status" value="1"/>
</dbReference>
<sequence length="459" mass="50642">MVLFIAAASLLYTQEMQALTLMGSASAQNTSEGTELTIYSQNIALVRESITVDLQEGINVVNITGVASRIDPGSVILEDTEQNGTYIIEQQFSTDNATVTRLLQNSLGREITVTDEAGSSYTGILLSHENGRIVIDSSGNIITFMDPSRIEFEASGDILAGPALTWQIYSPEAGSRTLLMSYLTEDINWEANYIVRLTDNESQASIDGWATIDNQAGTGFNDARIKLIAGDVRRVSGGADPEYATDQAVSEQAPEQFNEESLFEYHIYTLNRTTSLEDGETKQISLLSERDVPVEREYLFESSISDRIKVMMSTENTESNGLGIPLPGGIVSTYAEDSDGMLQFVGEDEIRHTAIGQEVRMFVGYAFDITGEKTQTDFQSLGESAERRSYSINLTNQKPEDVNVTVVENIYGDWEITNSSHNYTKVDAFTAEFDVDVPADGEETLTYTVEVRYQQAIPY</sequence>
<name>A0AAE3H9B8_9EURY</name>
<evidence type="ECO:0000259" key="1">
    <source>
        <dbReference type="Pfam" id="PF13598"/>
    </source>
</evidence>
<evidence type="ECO:0000313" key="3">
    <source>
        <dbReference type="Proteomes" id="UP001206983"/>
    </source>
</evidence>
<proteinExistence type="predicted"/>
<dbReference type="PANTHER" id="PTHR38075:SF1">
    <property type="entry name" value="DUF4139 DOMAIN-CONTAINING PROTEIN"/>
    <property type="match status" value="1"/>
</dbReference>
<evidence type="ECO:0000313" key="2">
    <source>
        <dbReference type="EMBL" id="MCQ6962325.1"/>
    </source>
</evidence>
<comment type="caution">
    <text evidence="2">The sequence shown here is derived from an EMBL/GenBank/DDBJ whole genome shotgun (WGS) entry which is preliminary data.</text>
</comment>
<dbReference type="InterPro" id="IPR037291">
    <property type="entry name" value="DUF4139"/>
</dbReference>
<dbReference type="Proteomes" id="UP001206983">
    <property type="component" value="Unassembled WGS sequence"/>
</dbReference>